<feature type="binding site" evidence="8">
    <location>
        <position position="104"/>
    </location>
    <ligand>
        <name>Zn(2+)</name>
        <dbReference type="ChEBI" id="CHEBI:29105"/>
    </ligand>
</feature>
<comment type="caution">
    <text evidence="11">The sequence shown here is derived from an EMBL/GenBank/DDBJ whole genome shotgun (WGS) entry which is preliminary data.</text>
</comment>
<dbReference type="PROSITE" id="PS00859">
    <property type="entry name" value="GTP_CYCLOHYDROL_1_1"/>
    <property type="match status" value="1"/>
</dbReference>
<dbReference type="InterPro" id="IPR020602">
    <property type="entry name" value="GTP_CycHdrlase_I_dom"/>
</dbReference>
<keyword evidence="5 8" id="KW-0554">One-carbon metabolism</keyword>
<dbReference type="NCBIfam" id="TIGR00063">
    <property type="entry name" value="folE"/>
    <property type="match status" value="1"/>
</dbReference>
<dbReference type="SUPFAM" id="SSF55620">
    <property type="entry name" value="Tetrahydrobiopterin biosynthesis enzymes-like"/>
    <property type="match status" value="1"/>
</dbReference>
<name>A0A4R6RK03_9HYPH</name>
<dbReference type="InterPro" id="IPR043134">
    <property type="entry name" value="GTP-CH-I_N"/>
</dbReference>
<evidence type="ECO:0000256" key="8">
    <source>
        <dbReference type="HAMAP-Rule" id="MF_00223"/>
    </source>
</evidence>
<dbReference type="RefSeq" id="WP_126536596.1">
    <property type="nucleotide sequence ID" value="NZ_BSPM01000008.1"/>
</dbReference>
<evidence type="ECO:0000256" key="6">
    <source>
        <dbReference type="ARBA" id="ARBA00022801"/>
    </source>
</evidence>
<accession>A0A4R6RK03</accession>
<dbReference type="Gene3D" id="3.30.1130.10">
    <property type="match status" value="1"/>
</dbReference>
<feature type="binding site" evidence="8">
    <location>
        <position position="172"/>
    </location>
    <ligand>
        <name>Zn(2+)</name>
        <dbReference type="ChEBI" id="CHEBI:29105"/>
    </ligand>
</feature>
<keyword evidence="8" id="KW-0547">Nucleotide-binding</keyword>
<dbReference type="GO" id="GO:0005737">
    <property type="term" value="C:cytoplasm"/>
    <property type="evidence" value="ECO:0007669"/>
    <property type="project" value="TreeGrafter"/>
</dbReference>
<dbReference type="FunFam" id="1.10.286.10:FF:000001">
    <property type="entry name" value="GTP cyclohydrolase 1"/>
    <property type="match status" value="1"/>
</dbReference>
<evidence type="ECO:0000313" key="12">
    <source>
        <dbReference type="Proteomes" id="UP000294547"/>
    </source>
</evidence>
<dbReference type="Gene3D" id="1.10.286.10">
    <property type="match status" value="1"/>
</dbReference>
<evidence type="ECO:0000256" key="4">
    <source>
        <dbReference type="ARBA" id="ARBA00011857"/>
    </source>
</evidence>
<feature type="domain" description="GTP cyclohydrolase I" evidence="10">
    <location>
        <begin position="31"/>
        <end position="208"/>
    </location>
</feature>
<dbReference type="InterPro" id="IPR043133">
    <property type="entry name" value="GTP-CH-I_C/QueF"/>
</dbReference>
<evidence type="ECO:0000256" key="1">
    <source>
        <dbReference type="ARBA" id="ARBA00001052"/>
    </source>
</evidence>
<keyword evidence="7 8" id="KW-0342">GTP-binding</keyword>
<evidence type="ECO:0000256" key="3">
    <source>
        <dbReference type="ARBA" id="ARBA00008085"/>
    </source>
</evidence>
<evidence type="ECO:0000313" key="11">
    <source>
        <dbReference type="EMBL" id="TDP86784.1"/>
    </source>
</evidence>
<comment type="similarity">
    <text evidence="3 8">Belongs to the GTP cyclohydrolase I family.</text>
</comment>
<keyword evidence="6 8" id="KW-0378">Hydrolase</keyword>
<keyword evidence="8" id="KW-0862">Zinc</keyword>
<evidence type="ECO:0000256" key="7">
    <source>
        <dbReference type="ARBA" id="ARBA00023134"/>
    </source>
</evidence>
<reference evidence="11 12" key="1">
    <citation type="submission" date="2019-03" db="EMBL/GenBank/DDBJ databases">
        <title>Genomic Encyclopedia of Type Strains, Phase IV (KMG-IV): sequencing the most valuable type-strain genomes for metagenomic binning, comparative biology and taxonomic classification.</title>
        <authorList>
            <person name="Goeker M."/>
        </authorList>
    </citation>
    <scope>NUCLEOTIDE SEQUENCE [LARGE SCALE GENOMIC DNA]</scope>
    <source>
        <strain evidence="11 12">DSM 102969</strain>
    </source>
</reference>
<protein>
    <recommendedName>
        <fullName evidence="8">GTP cyclohydrolase 1</fullName>
        <ecNumber evidence="8">3.5.4.16</ecNumber>
    </recommendedName>
    <alternativeName>
        <fullName evidence="8">GTP cyclohydrolase I</fullName>
        <shortName evidence="8">GTP-CH-I</shortName>
    </alternativeName>
</protein>
<proteinExistence type="inferred from homology"/>
<dbReference type="HAMAP" id="MF_00223">
    <property type="entry name" value="FolE"/>
    <property type="match status" value="1"/>
</dbReference>
<feature type="region of interest" description="Disordered" evidence="9">
    <location>
        <begin position="1"/>
        <end position="27"/>
    </location>
</feature>
<comment type="pathway">
    <text evidence="2 8">Cofactor biosynthesis; 7,8-dihydroneopterin triphosphate biosynthesis; 7,8-dihydroneopterin triphosphate from GTP: step 1/1.</text>
</comment>
<dbReference type="InterPro" id="IPR018234">
    <property type="entry name" value="GTP_CycHdrlase_I_CS"/>
</dbReference>
<comment type="subunit">
    <text evidence="8">Homopolymer.</text>
</comment>
<dbReference type="Pfam" id="PF01227">
    <property type="entry name" value="GTP_cyclohydroI"/>
    <property type="match status" value="1"/>
</dbReference>
<dbReference type="GO" id="GO:0006730">
    <property type="term" value="P:one-carbon metabolic process"/>
    <property type="evidence" value="ECO:0007669"/>
    <property type="project" value="UniProtKB-UniRule"/>
</dbReference>
<dbReference type="NCBIfam" id="NF006825">
    <property type="entry name" value="PRK09347.1-2"/>
    <property type="match status" value="1"/>
</dbReference>
<evidence type="ECO:0000256" key="5">
    <source>
        <dbReference type="ARBA" id="ARBA00022563"/>
    </source>
</evidence>
<dbReference type="GO" id="GO:0046654">
    <property type="term" value="P:tetrahydrofolate biosynthetic process"/>
    <property type="evidence" value="ECO:0007669"/>
    <property type="project" value="UniProtKB-UniRule"/>
</dbReference>
<evidence type="ECO:0000256" key="9">
    <source>
        <dbReference type="SAM" id="MobiDB-lite"/>
    </source>
</evidence>
<dbReference type="GO" id="GO:0008270">
    <property type="term" value="F:zinc ion binding"/>
    <property type="evidence" value="ECO:0007669"/>
    <property type="project" value="UniProtKB-UniRule"/>
</dbReference>
<dbReference type="GO" id="GO:0003934">
    <property type="term" value="F:GTP cyclohydrolase I activity"/>
    <property type="evidence" value="ECO:0007669"/>
    <property type="project" value="UniProtKB-UniRule"/>
</dbReference>
<dbReference type="PANTHER" id="PTHR11109:SF7">
    <property type="entry name" value="GTP CYCLOHYDROLASE 1"/>
    <property type="match status" value="1"/>
</dbReference>
<sequence>MDAILTPAGLLQRSAPATDAPRRRPTREEAEAAVRTLIAWAGDDPTREGLLDTPKRVVKAYGELFRGYDEDPHAVLDRVFEEVSGYDDLVLVRDIPFQSHCEHHMVPFVGKAHVAYYPAEGVVGLSKLARVVDIYARRLQTQETMTAQIVAAIDEALKPRGIAVMIEAEHMCMSMRGVQKAGVSTLTTQFTGVFRDDPTEQVRFMTLVRSK</sequence>
<dbReference type="GO" id="GO:0006729">
    <property type="term" value="P:tetrahydrobiopterin biosynthetic process"/>
    <property type="evidence" value="ECO:0007669"/>
    <property type="project" value="TreeGrafter"/>
</dbReference>
<organism evidence="11 12">
    <name type="scientific">Oharaeibacter diazotrophicus</name>
    <dbReference type="NCBI Taxonomy" id="1920512"/>
    <lineage>
        <taxon>Bacteria</taxon>
        <taxon>Pseudomonadati</taxon>
        <taxon>Pseudomonadota</taxon>
        <taxon>Alphaproteobacteria</taxon>
        <taxon>Hyphomicrobiales</taxon>
        <taxon>Pleomorphomonadaceae</taxon>
        <taxon>Oharaeibacter</taxon>
    </lineage>
</organism>
<dbReference type="OrthoDB" id="9801207at2"/>
<dbReference type="NCBIfam" id="NF006826">
    <property type="entry name" value="PRK09347.1-3"/>
    <property type="match status" value="1"/>
</dbReference>
<dbReference type="PANTHER" id="PTHR11109">
    <property type="entry name" value="GTP CYCLOHYDROLASE I"/>
    <property type="match status" value="1"/>
</dbReference>
<feature type="binding site" evidence="8">
    <location>
        <position position="101"/>
    </location>
    <ligand>
        <name>Zn(2+)</name>
        <dbReference type="ChEBI" id="CHEBI:29105"/>
    </ligand>
</feature>
<dbReference type="InterPro" id="IPR001474">
    <property type="entry name" value="GTP_CycHdrlase_I"/>
</dbReference>
<gene>
    <name evidence="8" type="primary">folE</name>
    <name evidence="11" type="ORF">EDD54_0667</name>
</gene>
<dbReference type="AlphaFoldDB" id="A0A4R6RK03"/>
<keyword evidence="8" id="KW-0479">Metal-binding</keyword>
<keyword evidence="12" id="KW-1185">Reference proteome</keyword>
<dbReference type="FunFam" id="3.30.1130.10:FF:000001">
    <property type="entry name" value="GTP cyclohydrolase 1"/>
    <property type="match status" value="1"/>
</dbReference>
<evidence type="ECO:0000256" key="2">
    <source>
        <dbReference type="ARBA" id="ARBA00005080"/>
    </source>
</evidence>
<dbReference type="Proteomes" id="UP000294547">
    <property type="component" value="Unassembled WGS sequence"/>
</dbReference>
<comment type="subunit">
    <text evidence="4">Toroid-shaped homodecamer, composed of two pentamers of five dimers.</text>
</comment>
<dbReference type="GO" id="GO:0005525">
    <property type="term" value="F:GTP binding"/>
    <property type="evidence" value="ECO:0007669"/>
    <property type="project" value="UniProtKB-KW"/>
</dbReference>
<evidence type="ECO:0000259" key="10">
    <source>
        <dbReference type="Pfam" id="PF01227"/>
    </source>
</evidence>
<dbReference type="EMBL" id="SNXY01000006">
    <property type="protein sequence ID" value="TDP86784.1"/>
    <property type="molecule type" value="Genomic_DNA"/>
</dbReference>
<comment type="catalytic activity">
    <reaction evidence="1 8">
        <text>GTP + H2O = 7,8-dihydroneopterin 3'-triphosphate + formate + H(+)</text>
        <dbReference type="Rhea" id="RHEA:17473"/>
        <dbReference type="ChEBI" id="CHEBI:15377"/>
        <dbReference type="ChEBI" id="CHEBI:15378"/>
        <dbReference type="ChEBI" id="CHEBI:15740"/>
        <dbReference type="ChEBI" id="CHEBI:37565"/>
        <dbReference type="ChEBI" id="CHEBI:58462"/>
        <dbReference type="EC" id="3.5.4.16"/>
    </reaction>
</comment>
<dbReference type="EC" id="3.5.4.16" evidence="8"/>
<dbReference type="UniPathway" id="UPA00848">
    <property type="reaction ID" value="UER00151"/>
</dbReference>